<dbReference type="EMBL" id="RJPK01000003">
    <property type="protein sequence ID" value="RSJ70301.1"/>
    <property type="molecule type" value="Genomic_DNA"/>
</dbReference>
<gene>
    <name evidence="1" type="ORF">D8801_05295</name>
</gene>
<sequence>MKNPKNYNNIDRLKMDLELLDSPWEFQGIKKLVKVDTKIIKDINYNFLGSISDFYFVKSIDKLENFAEENIEIINTLVEISNHHRFLLFLKYFYQIEIKKYLDYITKSSHKKKSFILNFQPFKTSLEIWDYLFSKSDKNTYPLKILILTLLYDNLLSSLQNKELYDIIFLSDEYTVSHINKELSLLDSQYSVEKYLEIIVGNNLIRNGISSSIENLIKDFQIYLLSFNQNKSIPSDVYLIFNKLSSLKLTIDKFSKKIEDNNLKNFYNSKVNCLASAFWNNNKYIAINGLDTKQKSEKIIEIINELSTPEKYEYIRIPLETKYFLNKHTSLSHKLKNNITYREFNIYKAHLRKKDIPKKDINVSNRMFTCCERKLISYIINIIETNGVNKENIPALKLTITMKPCSLCKRTINIISQENKLNLTIIHSDKSSDLPNNQIKKYDNFAIEIIEYYDQYIK</sequence>
<comment type="caution">
    <text evidence="1">The sequence shown here is derived from an EMBL/GenBank/DDBJ whole genome shotgun (WGS) entry which is preliminary data.</text>
</comment>
<protein>
    <submittedName>
        <fullName evidence="1">Uncharacterized protein</fullName>
    </submittedName>
</protein>
<dbReference type="Proteomes" id="UP000281558">
    <property type="component" value="Unassembled WGS sequence"/>
</dbReference>
<reference evidence="1 2" key="1">
    <citation type="submission" date="2018-11" db="EMBL/GenBank/DDBJ databases">
        <title>Species Designations Belie Phenotypic and Genotypic Heterogeneity in Oral Streptococci.</title>
        <authorList>
            <person name="Velsko I."/>
        </authorList>
    </citation>
    <scope>NUCLEOTIDE SEQUENCE [LARGE SCALE GENOMIC DNA]</scope>
    <source>
        <strain evidence="1 2">BCC10</strain>
    </source>
</reference>
<proteinExistence type="predicted"/>
<dbReference type="AlphaFoldDB" id="A0A3R9KD26"/>
<name>A0A3R9KD26_STROR</name>
<organism evidence="1 2">
    <name type="scientific">Streptococcus oralis</name>
    <dbReference type="NCBI Taxonomy" id="1303"/>
    <lineage>
        <taxon>Bacteria</taxon>
        <taxon>Bacillati</taxon>
        <taxon>Bacillota</taxon>
        <taxon>Bacilli</taxon>
        <taxon>Lactobacillales</taxon>
        <taxon>Streptococcaceae</taxon>
        <taxon>Streptococcus</taxon>
    </lineage>
</organism>
<evidence type="ECO:0000313" key="1">
    <source>
        <dbReference type="EMBL" id="RSJ70301.1"/>
    </source>
</evidence>
<evidence type="ECO:0000313" key="2">
    <source>
        <dbReference type="Proteomes" id="UP000281558"/>
    </source>
</evidence>
<accession>A0A3R9KD26</accession>